<proteinExistence type="predicted"/>
<evidence type="ECO:0000256" key="1">
    <source>
        <dbReference type="ARBA" id="ARBA00023002"/>
    </source>
</evidence>
<comment type="caution">
    <text evidence="3">The sequence shown here is derived from an EMBL/GenBank/DDBJ whole genome shotgun (WGS) entry which is preliminary data.</text>
</comment>
<dbReference type="GO" id="GO:0005737">
    <property type="term" value="C:cytoplasm"/>
    <property type="evidence" value="ECO:0007669"/>
    <property type="project" value="TreeGrafter"/>
</dbReference>
<accession>A0A9W8RLT5</accession>
<dbReference type="Gene3D" id="3.50.50.60">
    <property type="entry name" value="FAD/NAD(P)-binding domain"/>
    <property type="match status" value="1"/>
</dbReference>
<evidence type="ECO:0000259" key="2">
    <source>
        <dbReference type="Pfam" id="PF01266"/>
    </source>
</evidence>
<gene>
    <name evidence="3" type="ORF">NW762_014738</name>
</gene>
<dbReference type="InterPro" id="IPR036188">
    <property type="entry name" value="FAD/NAD-bd_sf"/>
</dbReference>
<organism evidence="3 4">
    <name type="scientific">Fusarium torreyae</name>
    <dbReference type="NCBI Taxonomy" id="1237075"/>
    <lineage>
        <taxon>Eukaryota</taxon>
        <taxon>Fungi</taxon>
        <taxon>Dikarya</taxon>
        <taxon>Ascomycota</taxon>
        <taxon>Pezizomycotina</taxon>
        <taxon>Sordariomycetes</taxon>
        <taxon>Hypocreomycetidae</taxon>
        <taxon>Hypocreales</taxon>
        <taxon>Nectriaceae</taxon>
        <taxon>Fusarium</taxon>
    </lineage>
</organism>
<sequence>METSNYPHVIVVGGGIVGASIAWHLAHETNVTIVAEDIGGPASASSFAWLNASSVKDKFYYEFRCRSLDRWKEIMLEIPGIPISWTGSLNWHKSAEDLARNEKNLSAWGYDVVQIQKSQILEREPCIDTSLLPEWGLCYPQEGAMEAHIVARQLIAEAEKKGAKLVKATAKGFCKTHGRVSGVVLAPGEELKGDHVVVAAGLGSVSLLASENIPLPVTSVPALLVNSKPTVEKLVGQVVNSKYLYMRQTQDGVIRAGCENPGDDPGDDPEQTARGVFAQVQQTLAGGSKLEFDHYTVGNKPTPEDGLPIIGPAGLDALSVAVMHSGVTNAAIVGKLLSKQILTGETDTALVDFRLDRFAR</sequence>
<evidence type="ECO:0000313" key="3">
    <source>
        <dbReference type="EMBL" id="KAJ4243858.1"/>
    </source>
</evidence>
<dbReference type="Gene3D" id="3.30.9.10">
    <property type="entry name" value="D-Amino Acid Oxidase, subunit A, domain 2"/>
    <property type="match status" value="1"/>
</dbReference>
<dbReference type="Pfam" id="PF01266">
    <property type="entry name" value="DAO"/>
    <property type="match status" value="1"/>
</dbReference>
<feature type="domain" description="FAD dependent oxidoreductase" evidence="2">
    <location>
        <begin position="8"/>
        <end position="339"/>
    </location>
</feature>
<evidence type="ECO:0000313" key="4">
    <source>
        <dbReference type="Proteomes" id="UP001152049"/>
    </source>
</evidence>
<dbReference type="PANTHER" id="PTHR13847">
    <property type="entry name" value="SARCOSINE DEHYDROGENASE-RELATED"/>
    <property type="match status" value="1"/>
</dbReference>
<dbReference type="AlphaFoldDB" id="A0A9W8RLT5"/>
<dbReference type="PANTHER" id="PTHR13847:SF289">
    <property type="entry name" value="GLYCINE OXIDASE"/>
    <property type="match status" value="1"/>
</dbReference>
<dbReference type="SUPFAM" id="SSF51905">
    <property type="entry name" value="FAD/NAD(P)-binding domain"/>
    <property type="match status" value="1"/>
</dbReference>
<reference evidence="3" key="1">
    <citation type="submission" date="2022-09" db="EMBL/GenBank/DDBJ databases">
        <title>Fusarium specimens isolated from Avocado Roots.</title>
        <authorList>
            <person name="Stajich J."/>
            <person name="Roper C."/>
            <person name="Heimlech-Rivalta G."/>
        </authorList>
    </citation>
    <scope>NUCLEOTIDE SEQUENCE</scope>
    <source>
        <strain evidence="3">CF00136</strain>
    </source>
</reference>
<dbReference type="Proteomes" id="UP001152049">
    <property type="component" value="Unassembled WGS sequence"/>
</dbReference>
<dbReference type="EMBL" id="JAOQAZ010000054">
    <property type="protein sequence ID" value="KAJ4243858.1"/>
    <property type="molecule type" value="Genomic_DNA"/>
</dbReference>
<name>A0A9W8RLT5_9HYPO</name>
<keyword evidence="1" id="KW-0560">Oxidoreductase</keyword>
<protein>
    <recommendedName>
        <fullName evidence="2">FAD dependent oxidoreductase domain-containing protein</fullName>
    </recommendedName>
</protein>
<dbReference type="InterPro" id="IPR006076">
    <property type="entry name" value="FAD-dep_OxRdtase"/>
</dbReference>
<dbReference type="OrthoDB" id="5340195at2759"/>
<dbReference type="GO" id="GO:0016491">
    <property type="term" value="F:oxidoreductase activity"/>
    <property type="evidence" value="ECO:0007669"/>
    <property type="project" value="UniProtKB-KW"/>
</dbReference>
<keyword evidence="4" id="KW-1185">Reference proteome</keyword>